<dbReference type="Pfam" id="PF06114">
    <property type="entry name" value="Peptidase_M78"/>
    <property type="match status" value="1"/>
</dbReference>
<protein>
    <submittedName>
        <fullName evidence="2">ImmA/IrrE family metallo-endopeptidase</fullName>
    </submittedName>
</protein>
<dbReference type="Proteomes" id="UP000224182">
    <property type="component" value="Unassembled WGS sequence"/>
</dbReference>
<dbReference type="Gene3D" id="1.10.10.2910">
    <property type="match status" value="1"/>
</dbReference>
<dbReference type="AlphaFoldDB" id="A0A2C6CG19"/>
<dbReference type="InterPro" id="IPR010359">
    <property type="entry name" value="IrrE_HExxH"/>
</dbReference>
<evidence type="ECO:0000313" key="3">
    <source>
        <dbReference type="Proteomes" id="UP000224182"/>
    </source>
</evidence>
<organism evidence="2 3">
    <name type="scientific">Fusobacterium nucleatum subsp. polymorphum</name>
    <name type="common">Fusobacterium polymorphum</name>
    <dbReference type="NCBI Taxonomy" id="76857"/>
    <lineage>
        <taxon>Bacteria</taxon>
        <taxon>Fusobacteriati</taxon>
        <taxon>Fusobacteriota</taxon>
        <taxon>Fusobacteriia</taxon>
        <taxon>Fusobacteriales</taxon>
        <taxon>Fusobacteriaceae</taxon>
        <taxon>Fusobacterium</taxon>
    </lineage>
</organism>
<accession>A0A2C6CG19</accession>
<feature type="domain" description="IrrE N-terminal-like" evidence="1">
    <location>
        <begin position="29"/>
        <end position="139"/>
    </location>
</feature>
<gene>
    <name evidence="2" type="ORF">CBG54_10620</name>
</gene>
<name>A0A2C6CG19_FUSNP</name>
<proteinExistence type="predicted"/>
<dbReference type="EMBL" id="NIRN01000001">
    <property type="protein sequence ID" value="PHI07748.1"/>
    <property type="molecule type" value="Genomic_DNA"/>
</dbReference>
<comment type="caution">
    <text evidence="2">The sequence shown here is derived from an EMBL/GenBank/DDBJ whole genome shotgun (WGS) entry which is preliminary data.</text>
</comment>
<evidence type="ECO:0000259" key="1">
    <source>
        <dbReference type="Pfam" id="PF06114"/>
    </source>
</evidence>
<sequence length="147" mass="17341">MTDKRKKEILKLINDLYFEFGTKNPLRLCKGLGIEVVSANIEMKGLYTEVFSSKLIIIQNLLDDFAKLFVIGHELFHALEHDCEQVRFFREYTSFKTNLYEEEANYFATHLLEDCIPFHLLEDCIPFHQDEIADLEIAEELEKYLDI</sequence>
<reference evidence="2 3" key="1">
    <citation type="submission" date="2017-06" db="EMBL/GenBank/DDBJ databases">
        <title>Draft genome sequence of Fusobacterium nucleatum subsp. polymorphum KCOM 1271 (=ChDC F305).</title>
        <authorList>
            <person name="Kook J.-K."/>
            <person name="Park S.-N."/>
            <person name="Lim Y.K."/>
            <person name="Roh H."/>
        </authorList>
    </citation>
    <scope>NUCLEOTIDE SEQUENCE [LARGE SCALE GENOMIC DNA]</scope>
    <source>
        <strain evidence="3">KCOM 1271 (ChDC F305)</strain>
    </source>
</reference>
<evidence type="ECO:0000313" key="2">
    <source>
        <dbReference type="EMBL" id="PHI07748.1"/>
    </source>
</evidence>